<keyword evidence="1" id="KW-0479">Metal-binding</keyword>
<feature type="compositionally biased region" description="Basic residues" evidence="5">
    <location>
        <begin position="1"/>
        <end position="10"/>
    </location>
</feature>
<gene>
    <name evidence="7" type="ORF">CTEN210_04304</name>
</gene>
<evidence type="ECO:0000256" key="5">
    <source>
        <dbReference type="SAM" id="MobiDB-lite"/>
    </source>
</evidence>
<protein>
    <recommendedName>
        <fullName evidence="6">MYND-type domain-containing protein</fullName>
    </recommendedName>
</protein>
<keyword evidence="8" id="KW-1185">Reference proteome</keyword>
<comment type="caution">
    <text evidence="7">The sequence shown here is derived from an EMBL/GenBank/DDBJ whole genome shotgun (WGS) entry which is preliminary data.</text>
</comment>
<dbReference type="Proteomes" id="UP001054902">
    <property type="component" value="Unassembled WGS sequence"/>
</dbReference>
<evidence type="ECO:0000256" key="2">
    <source>
        <dbReference type="ARBA" id="ARBA00022771"/>
    </source>
</evidence>
<evidence type="ECO:0000256" key="4">
    <source>
        <dbReference type="PROSITE-ProRule" id="PRU00134"/>
    </source>
</evidence>
<dbReference type="PROSITE" id="PS01360">
    <property type="entry name" value="ZF_MYND_1"/>
    <property type="match status" value="1"/>
</dbReference>
<evidence type="ECO:0000313" key="8">
    <source>
        <dbReference type="Proteomes" id="UP001054902"/>
    </source>
</evidence>
<evidence type="ECO:0000313" key="7">
    <source>
        <dbReference type="EMBL" id="GFH47828.1"/>
    </source>
</evidence>
<dbReference type="InterPro" id="IPR002893">
    <property type="entry name" value="Znf_MYND"/>
</dbReference>
<sequence length="538" mass="62538">MGKKSKRRIGKKEGNQKKAAAEESRNAAVQHIDEASDSYRLDEDDQSEDLCVEEDYIDEEECNKRREAAIVRHELEESDQNSSDTEIDQDPGFKEFMLWSLTEDKADLTPKKFAKMNPLMTMKLVNGDISIQDILYERKDLLKEMEAKIQKIEFIEGIHHLTAGIKFHNRKMKKKFKQQLEDSVTQNKDKCSRSPLHAYLYDSFHEVMSKWSNSNHIRMEDSLFSGKSKAEFDKLFQYTVKDLVSSTFDSVSEQSKIAIFEKYYLHPTARAEFYEEGTLFVQDLLRSVLLLYQEMYSCWSCKRLYLEAKALICAGCKCAVYCSRECQIKHWKEGKHEECCEDIGTVWSSYEKKKKRVGRALRKERIFTEPITIDGIEKECFLRPCGLVDYVVCSNTQEKSAKAASKSMDMYYKNIARLACGGKHLLFEEEVISSVLEEQIRTGYEDIVSDFDPKSVKIGEAYDLYLLAELLQYQETKLTKGDIIKRSRDLSCDRLSIDRFMTLYICYMPFNLGTEDFGGADKFLLELCFLKKLKEAKY</sequence>
<name>A0AAD3CKY3_9STRA</name>
<proteinExistence type="predicted"/>
<feature type="region of interest" description="Disordered" evidence="5">
    <location>
        <begin position="1"/>
        <end position="47"/>
    </location>
</feature>
<dbReference type="AlphaFoldDB" id="A0AAD3CKY3"/>
<keyword evidence="2 4" id="KW-0863">Zinc-finger</keyword>
<dbReference type="GO" id="GO:0008270">
    <property type="term" value="F:zinc ion binding"/>
    <property type="evidence" value="ECO:0007669"/>
    <property type="project" value="UniProtKB-KW"/>
</dbReference>
<evidence type="ECO:0000259" key="6">
    <source>
        <dbReference type="PROSITE" id="PS50865"/>
    </source>
</evidence>
<dbReference type="PROSITE" id="PS50865">
    <property type="entry name" value="ZF_MYND_2"/>
    <property type="match status" value="1"/>
</dbReference>
<evidence type="ECO:0000256" key="1">
    <source>
        <dbReference type="ARBA" id="ARBA00022723"/>
    </source>
</evidence>
<accession>A0AAD3CKY3</accession>
<evidence type="ECO:0000256" key="3">
    <source>
        <dbReference type="ARBA" id="ARBA00022833"/>
    </source>
</evidence>
<keyword evidence="3" id="KW-0862">Zinc</keyword>
<feature type="compositionally biased region" description="Basic and acidic residues" evidence="5">
    <location>
        <begin position="11"/>
        <end position="41"/>
    </location>
</feature>
<dbReference type="Gene3D" id="6.10.140.2220">
    <property type="match status" value="1"/>
</dbReference>
<dbReference type="SUPFAM" id="SSF144232">
    <property type="entry name" value="HIT/MYND zinc finger-like"/>
    <property type="match status" value="1"/>
</dbReference>
<dbReference type="EMBL" id="BLLK01000023">
    <property type="protein sequence ID" value="GFH47828.1"/>
    <property type="molecule type" value="Genomic_DNA"/>
</dbReference>
<feature type="domain" description="MYND-type" evidence="6">
    <location>
        <begin position="298"/>
        <end position="340"/>
    </location>
</feature>
<reference evidence="7 8" key="1">
    <citation type="journal article" date="2021" name="Sci. Rep.">
        <title>The genome of the diatom Chaetoceros tenuissimus carries an ancient integrated fragment of an extant virus.</title>
        <authorList>
            <person name="Hongo Y."/>
            <person name="Kimura K."/>
            <person name="Takaki Y."/>
            <person name="Yoshida Y."/>
            <person name="Baba S."/>
            <person name="Kobayashi G."/>
            <person name="Nagasaki K."/>
            <person name="Hano T."/>
            <person name="Tomaru Y."/>
        </authorList>
    </citation>
    <scope>NUCLEOTIDE SEQUENCE [LARGE SCALE GENOMIC DNA]</scope>
    <source>
        <strain evidence="7 8">NIES-3715</strain>
    </source>
</reference>
<organism evidence="7 8">
    <name type="scientific">Chaetoceros tenuissimus</name>
    <dbReference type="NCBI Taxonomy" id="426638"/>
    <lineage>
        <taxon>Eukaryota</taxon>
        <taxon>Sar</taxon>
        <taxon>Stramenopiles</taxon>
        <taxon>Ochrophyta</taxon>
        <taxon>Bacillariophyta</taxon>
        <taxon>Coscinodiscophyceae</taxon>
        <taxon>Chaetocerotophycidae</taxon>
        <taxon>Chaetocerotales</taxon>
        <taxon>Chaetocerotaceae</taxon>
        <taxon>Chaetoceros</taxon>
    </lineage>
</organism>